<dbReference type="PANTHER" id="PTHR37171:SF1">
    <property type="entry name" value="SERINE_THREONINE-PROTEIN KINASE YRZF-RELATED"/>
    <property type="match status" value="1"/>
</dbReference>
<keyword evidence="2" id="KW-1185">Reference proteome</keyword>
<dbReference type="PANTHER" id="PTHR37171">
    <property type="entry name" value="SERINE/THREONINE-PROTEIN KINASE YRZF-RELATED"/>
    <property type="match status" value="1"/>
</dbReference>
<dbReference type="Gene3D" id="1.10.510.10">
    <property type="entry name" value="Transferase(Phosphotransferase) domain 1"/>
    <property type="match status" value="1"/>
</dbReference>
<gene>
    <name evidence="1" type="primary">yrzF</name>
    <name evidence="1" type="ORF">OSO01_28990</name>
</gene>
<proteinExistence type="predicted"/>
<dbReference type="InterPro" id="IPR011009">
    <property type="entry name" value="Kinase-like_dom_sf"/>
</dbReference>
<organism evidence="1 2">
    <name type="scientific">Oceanobacillus sojae</name>
    <dbReference type="NCBI Taxonomy" id="582851"/>
    <lineage>
        <taxon>Bacteria</taxon>
        <taxon>Bacillati</taxon>
        <taxon>Bacillota</taxon>
        <taxon>Bacilli</taxon>
        <taxon>Bacillales</taxon>
        <taxon>Bacillaceae</taxon>
        <taxon>Oceanobacillus</taxon>
    </lineage>
</organism>
<dbReference type="SUPFAM" id="SSF56112">
    <property type="entry name" value="Protein kinase-like (PK-like)"/>
    <property type="match status" value="1"/>
</dbReference>
<dbReference type="GO" id="GO:0016301">
    <property type="term" value="F:kinase activity"/>
    <property type="evidence" value="ECO:0007669"/>
    <property type="project" value="UniProtKB-KW"/>
</dbReference>
<name>A0A511ZL89_9BACI</name>
<dbReference type="AlphaFoldDB" id="A0A511ZL89"/>
<dbReference type="InterPro" id="IPR052396">
    <property type="entry name" value="Meiotic_Drive_Suppr_Kinase"/>
</dbReference>
<dbReference type="RefSeq" id="WP_147211100.1">
    <property type="nucleotide sequence ID" value="NZ_BJYM01000012.1"/>
</dbReference>
<keyword evidence="1" id="KW-0808">Transferase</keyword>
<dbReference type="OrthoDB" id="529320at2"/>
<sequence>MNQSRYNDLASTVLFAKRNGRIKVLRHHDDLKLHGTGRSAAVFKIKNENRVIKIFYPTFEKTAIQEKQNYESLNGNPYYPTVYEAGTNYLVMDFIEGKTFFECLAEGIPLKPHYIEHVDNGLEFAKAAGLNPSDIHLHNLILTKEDKVRIIDVARFSQKKMCTQWEDLKSGYIRYYQHPFFPKKIPKWAMYAVSKLYRLYKYLPIKTRKRVR</sequence>
<keyword evidence="1" id="KW-0418">Kinase</keyword>
<protein>
    <submittedName>
        <fullName evidence="1">Putative serine/threonine-protein kinase YrzF</fullName>
    </submittedName>
</protein>
<reference evidence="1 2" key="1">
    <citation type="submission" date="2019-07" db="EMBL/GenBank/DDBJ databases">
        <title>Whole genome shotgun sequence of Oceanobacillus sojae NBRC 105379.</title>
        <authorList>
            <person name="Hosoyama A."/>
            <person name="Uohara A."/>
            <person name="Ohji S."/>
            <person name="Ichikawa N."/>
        </authorList>
    </citation>
    <scope>NUCLEOTIDE SEQUENCE [LARGE SCALE GENOMIC DNA]</scope>
    <source>
        <strain evidence="1 2">NBRC 105379</strain>
    </source>
</reference>
<dbReference type="Proteomes" id="UP000321558">
    <property type="component" value="Unassembled WGS sequence"/>
</dbReference>
<dbReference type="EMBL" id="BJYM01000012">
    <property type="protein sequence ID" value="GEN88160.1"/>
    <property type="molecule type" value="Genomic_DNA"/>
</dbReference>
<evidence type="ECO:0000313" key="1">
    <source>
        <dbReference type="EMBL" id="GEN88160.1"/>
    </source>
</evidence>
<accession>A0A511ZL89</accession>
<dbReference type="STRING" id="582851.GCA_900162665_03746"/>
<comment type="caution">
    <text evidence="1">The sequence shown here is derived from an EMBL/GenBank/DDBJ whole genome shotgun (WGS) entry which is preliminary data.</text>
</comment>
<evidence type="ECO:0000313" key="2">
    <source>
        <dbReference type="Proteomes" id="UP000321558"/>
    </source>
</evidence>